<name>A3ZX35_9BACT</name>
<dbReference type="STRING" id="314230.DSM3645_27568"/>
<dbReference type="Pfam" id="PF14411">
    <property type="entry name" value="LHH"/>
    <property type="match status" value="1"/>
</dbReference>
<dbReference type="eggNOG" id="COG5444">
    <property type="taxonomic scope" value="Bacteria"/>
</dbReference>
<comment type="caution">
    <text evidence="4">The sequence shown here is derived from an EMBL/GenBank/DDBJ whole genome shotgun (WGS) entry which is preliminary data.</text>
</comment>
<sequence length="825" mass="89367">MQEGLGDVFFGRFDSTNLGLEATNESALAQNNAASNALNARLTTNTATHQANQAAAQQAGVTTIDTLLDNDYTAFLTAQFTGHQTAATNLLTETEDWGLDNIGSNVAYAAIAAVASNAYSSLRESTIFAHNLLAASSLKQAEAQVAGSYQSNGTQLADAIAAYQIAEAQALRDHRIAIEQADRRFADNGDTTAHNTSLTDANKALRAARETFTEAYYKAAIGAQGAHQSTVAKSEADYENNVGQSRAQSTKAIADAQVDYVTTEAAAYRTQQETIAARDKQFAEFDVDNDYDSLVDALAALTAANNDTADPWTTKALAIAAVVHDAATDIAAAIHDYDVSQAAASEANDVANAQADRDRTVGEVKADVGKVVTERDIVADRVAKEAAVHEQNANSTPITNAVTGNSDDSAGEGESAYANLPVKIPENLMRPTETILQPEEGEVTFAFTNPGPHYNLDPPLYHQPYVDRIPALTESEKSKGELALKIARDVFAARDNISDLARRIAVLENRLNSADGQRRNEAFREGLREQQAVLEREILQQSNNIKANLYLLATTYSDAVIPELSSNNPSEQGWLTRFYGGVGGQAALDRVLYERNFGSAPKMESVFVEDFLAVYFAGRSIAQAVMKSYVTVGIRGAATTGGKEVLKETADANSEQLFGFSPRTVVEGAAKGAARRYNGVDVNLSRLDAPTRNVSRYSRDVFEGRRIYRAADDFDLGVPTNVDPKYVHKSIRQKIENGWTNADLMRNGNAPIGRDGRPINLHHVLGDEPGPMLEILGSTHKRHHGPLHGLIEDGNSFRNVPGLESQYNSFRGRYWKWRIEQLTGN</sequence>
<keyword evidence="1" id="KW-0175">Coiled coil</keyword>
<evidence type="ECO:0000313" key="5">
    <source>
        <dbReference type="Proteomes" id="UP000004358"/>
    </source>
</evidence>
<dbReference type="InterPro" id="IPR026834">
    <property type="entry name" value="LHH"/>
</dbReference>
<reference evidence="4 5" key="1">
    <citation type="submission" date="2006-02" db="EMBL/GenBank/DDBJ databases">
        <authorList>
            <person name="Amann R."/>
            <person name="Ferriera S."/>
            <person name="Johnson J."/>
            <person name="Kravitz S."/>
            <person name="Halpern A."/>
            <person name="Remington K."/>
            <person name="Beeson K."/>
            <person name="Tran B."/>
            <person name="Rogers Y.-H."/>
            <person name="Friedman R."/>
            <person name="Venter J.C."/>
        </authorList>
    </citation>
    <scope>NUCLEOTIDE SEQUENCE [LARGE SCALE GENOMIC DNA]</scope>
    <source>
        <strain evidence="4 5">DSM 3645</strain>
    </source>
</reference>
<organism evidence="4 5">
    <name type="scientific">Blastopirellula marina DSM 3645</name>
    <dbReference type="NCBI Taxonomy" id="314230"/>
    <lineage>
        <taxon>Bacteria</taxon>
        <taxon>Pseudomonadati</taxon>
        <taxon>Planctomycetota</taxon>
        <taxon>Planctomycetia</taxon>
        <taxon>Pirellulales</taxon>
        <taxon>Pirellulaceae</taxon>
        <taxon>Blastopirellula</taxon>
    </lineage>
</organism>
<protein>
    <recommendedName>
        <fullName evidence="3">LHH domain-containing protein</fullName>
    </recommendedName>
</protein>
<evidence type="ECO:0000256" key="1">
    <source>
        <dbReference type="SAM" id="Coils"/>
    </source>
</evidence>
<proteinExistence type="predicted"/>
<dbReference type="AlphaFoldDB" id="A3ZX35"/>
<feature type="domain" description="LHH" evidence="3">
    <location>
        <begin position="740"/>
        <end position="821"/>
    </location>
</feature>
<feature type="coiled-coil region" evidence="1">
    <location>
        <begin position="490"/>
        <end position="544"/>
    </location>
</feature>
<dbReference type="EMBL" id="AANZ01000017">
    <property type="protein sequence ID" value="EAQ78912.1"/>
    <property type="molecule type" value="Genomic_DNA"/>
</dbReference>
<gene>
    <name evidence="4" type="ORF">DSM3645_27568</name>
</gene>
<evidence type="ECO:0000259" key="3">
    <source>
        <dbReference type="Pfam" id="PF14411"/>
    </source>
</evidence>
<dbReference type="HOGENOM" id="CLU_343125_0_0_0"/>
<dbReference type="RefSeq" id="WP_002653406.1">
    <property type="nucleotide sequence ID" value="NZ_CH672376.1"/>
</dbReference>
<evidence type="ECO:0000256" key="2">
    <source>
        <dbReference type="SAM" id="MobiDB-lite"/>
    </source>
</evidence>
<feature type="region of interest" description="Disordered" evidence="2">
    <location>
        <begin position="388"/>
        <end position="414"/>
    </location>
</feature>
<accession>A3ZX35</accession>
<dbReference type="Proteomes" id="UP000004358">
    <property type="component" value="Unassembled WGS sequence"/>
</dbReference>
<evidence type="ECO:0000313" key="4">
    <source>
        <dbReference type="EMBL" id="EAQ78912.1"/>
    </source>
</evidence>
<feature type="compositionally biased region" description="Polar residues" evidence="2">
    <location>
        <begin position="391"/>
        <end position="408"/>
    </location>
</feature>